<sequence length="202" mass="22507">MGDRWVKSFVYVEGKSFEIDHWRNSEPQDEVEIIERGRGRVFSSKLTVIGARWLGKLLCQISVNPTAKGTTFIHEDKYYKIKASVKSNEWGLYVHCLITLKKKGSRSACLCFPSGLNQEGWALFGEKIRDLFPLNRAISSPPAQHQFPYAKGSEVTSAAACAPKGNGNVNPQISLRSGAAVLGAAWWMPVILCRYDGVKADW</sequence>
<evidence type="ECO:0000313" key="2">
    <source>
        <dbReference type="Proteomes" id="UP000554482"/>
    </source>
</evidence>
<proteinExistence type="predicted"/>
<evidence type="ECO:0000313" key="1">
    <source>
        <dbReference type="EMBL" id="KAF5204921.1"/>
    </source>
</evidence>
<keyword evidence="2" id="KW-1185">Reference proteome</keyword>
<dbReference type="AlphaFoldDB" id="A0A7J6X5A4"/>
<reference evidence="1 2" key="1">
    <citation type="submission" date="2020-06" db="EMBL/GenBank/DDBJ databases">
        <title>Transcriptomic and genomic resources for Thalictrum thalictroides and T. hernandezii: Facilitating candidate gene discovery in an emerging model plant lineage.</title>
        <authorList>
            <person name="Arias T."/>
            <person name="Riano-Pachon D.M."/>
            <person name="Di Stilio V.S."/>
        </authorList>
    </citation>
    <scope>NUCLEOTIDE SEQUENCE [LARGE SCALE GENOMIC DNA]</scope>
    <source>
        <strain evidence="2">cv. WT478/WT964</strain>
        <tissue evidence="1">Leaves</tissue>
    </source>
</reference>
<organism evidence="1 2">
    <name type="scientific">Thalictrum thalictroides</name>
    <name type="common">Rue-anemone</name>
    <name type="synonym">Anemone thalictroides</name>
    <dbReference type="NCBI Taxonomy" id="46969"/>
    <lineage>
        <taxon>Eukaryota</taxon>
        <taxon>Viridiplantae</taxon>
        <taxon>Streptophyta</taxon>
        <taxon>Embryophyta</taxon>
        <taxon>Tracheophyta</taxon>
        <taxon>Spermatophyta</taxon>
        <taxon>Magnoliopsida</taxon>
        <taxon>Ranunculales</taxon>
        <taxon>Ranunculaceae</taxon>
        <taxon>Thalictroideae</taxon>
        <taxon>Thalictrum</taxon>
    </lineage>
</organism>
<protein>
    <submittedName>
        <fullName evidence="1">Uncharacterized protein</fullName>
    </submittedName>
</protein>
<gene>
    <name evidence="1" type="ORF">FRX31_005492</name>
</gene>
<comment type="caution">
    <text evidence="1">The sequence shown here is derived from an EMBL/GenBank/DDBJ whole genome shotgun (WGS) entry which is preliminary data.</text>
</comment>
<name>A0A7J6X5A4_THATH</name>
<accession>A0A7J6X5A4</accession>
<dbReference type="Proteomes" id="UP000554482">
    <property type="component" value="Unassembled WGS sequence"/>
</dbReference>
<dbReference type="EMBL" id="JABWDY010004759">
    <property type="protein sequence ID" value="KAF5204921.1"/>
    <property type="molecule type" value="Genomic_DNA"/>
</dbReference>